<keyword evidence="7" id="KW-0732">Signal</keyword>
<dbReference type="AlphaFoldDB" id="A0A3N0CL97"/>
<feature type="transmembrane region" description="Helical" evidence="6">
    <location>
        <begin position="441"/>
        <end position="461"/>
    </location>
</feature>
<feature type="domain" description="VWFA" evidence="8">
    <location>
        <begin position="84"/>
        <end position="248"/>
    </location>
</feature>
<dbReference type="GO" id="GO:0005886">
    <property type="term" value="C:plasma membrane"/>
    <property type="evidence" value="ECO:0007669"/>
    <property type="project" value="UniProtKB-SubCell"/>
</dbReference>
<evidence type="ECO:0000256" key="6">
    <source>
        <dbReference type="SAM" id="Phobius"/>
    </source>
</evidence>
<evidence type="ECO:0000256" key="1">
    <source>
        <dbReference type="ARBA" id="ARBA00004651"/>
    </source>
</evidence>
<dbReference type="RefSeq" id="WP_123226811.1">
    <property type="nucleotide sequence ID" value="NZ_RJSE01000005.1"/>
</dbReference>
<gene>
    <name evidence="9" type="ORF">EFK50_06800</name>
</gene>
<keyword evidence="2" id="KW-1003">Cell membrane</keyword>
<proteinExistence type="predicted"/>
<dbReference type="Gene3D" id="1.20.81.30">
    <property type="entry name" value="Type II secretion system (T2SS), domain F"/>
    <property type="match status" value="1"/>
</dbReference>
<dbReference type="InterPro" id="IPR018076">
    <property type="entry name" value="T2SS_GspF_dom"/>
</dbReference>
<dbReference type="PANTHER" id="PTHR35007">
    <property type="entry name" value="INTEGRAL MEMBRANE PROTEIN-RELATED"/>
    <property type="match status" value="1"/>
</dbReference>
<dbReference type="Proteomes" id="UP000267128">
    <property type="component" value="Unassembled WGS sequence"/>
</dbReference>
<keyword evidence="5 6" id="KW-0472">Membrane</keyword>
<dbReference type="SMART" id="SM00327">
    <property type="entry name" value="VWA"/>
    <property type="match status" value="1"/>
</dbReference>
<comment type="caution">
    <text evidence="9">The sequence shown here is derived from an EMBL/GenBank/DDBJ whole genome shotgun (WGS) entry which is preliminary data.</text>
</comment>
<feature type="transmembrane region" description="Helical" evidence="6">
    <location>
        <begin position="418"/>
        <end position="435"/>
    </location>
</feature>
<organism evidence="9 10">
    <name type="scientific">Nocardioides marmoriginsengisoli</name>
    <dbReference type="NCBI Taxonomy" id="661483"/>
    <lineage>
        <taxon>Bacteria</taxon>
        <taxon>Bacillati</taxon>
        <taxon>Actinomycetota</taxon>
        <taxon>Actinomycetes</taxon>
        <taxon>Propionibacteriales</taxon>
        <taxon>Nocardioidaceae</taxon>
        <taxon>Nocardioides</taxon>
    </lineage>
</organism>
<sequence>MRTSWRLLAATGVAALGLLAPGTAHAAGDATIDHSELRGDTLRLLVSVRGDADVDLGSTKVTLGGDAVEATAELAASSDKVRRTTVLAIDTSNSMKGARIAEAKKAALTYLNAVPTNVRVGIVTFDDKVVVRQAPSLDRAQSKSVIDGLTLRLNTALYEGVQTAIDATGEAGGQRQVLVLSDGEDNTKADLQPVVDRIAGSGVKVDVVSLEQGADAPAPLAAMAEAGEGVVIAAADPKALTTAFTAEAGALARQVLVTATVPSSVTANDATVAVTLTAGGSTHTADAFVSVRDAGSPAAGTSKVSDVVNGSMAISQPLMYAAVLAIGVGMIGLIVALAGGSPREAKVPLSDQFDLYTATAPVGGPTRSQVLANQAASHTLAEQARQAASTVLSSNAGMEAKIARRLEGAGMALKSSEWLLMHLGITFLAGIVGLLGTGGNVLAMLLFVVLGAIGPWVYLGVKRAKRLKAFGAGLADTLQLMSGSLSAGLSLAQSMDTIVREGAEPITSEFKRAIVESRLGVGLEDALDGVADRMGSRDFKWVVMAIRIQREVGGNLAELLLTVAGTLREREYLRRHVQALSAEGRLSCWILGGLPPAFLVYLTLTKPEYVKPMYTTPIGWLMCAGMGILLGVGIVWMSKVAKVDV</sequence>
<dbReference type="Pfam" id="PF00482">
    <property type="entry name" value="T2SSF"/>
    <property type="match status" value="1"/>
</dbReference>
<feature type="signal peptide" evidence="7">
    <location>
        <begin position="1"/>
        <end position="26"/>
    </location>
</feature>
<evidence type="ECO:0000256" key="2">
    <source>
        <dbReference type="ARBA" id="ARBA00022475"/>
    </source>
</evidence>
<dbReference type="OrthoDB" id="597333at2"/>
<keyword evidence="10" id="KW-1185">Reference proteome</keyword>
<dbReference type="SUPFAM" id="SSF53300">
    <property type="entry name" value="vWA-like"/>
    <property type="match status" value="1"/>
</dbReference>
<evidence type="ECO:0000256" key="3">
    <source>
        <dbReference type="ARBA" id="ARBA00022692"/>
    </source>
</evidence>
<dbReference type="Pfam" id="PF13519">
    <property type="entry name" value="VWA_2"/>
    <property type="match status" value="1"/>
</dbReference>
<dbReference type="CDD" id="cd00198">
    <property type="entry name" value="vWFA"/>
    <property type="match status" value="1"/>
</dbReference>
<comment type="subcellular location">
    <subcellularLocation>
        <location evidence="1">Cell membrane</location>
        <topology evidence="1">Multi-pass membrane protein</topology>
    </subcellularLocation>
</comment>
<dbReference type="PROSITE" id="PS50234">
    <property type="entry name" value="VWFA"/>
    <property type="match status" value="1"/>
</dbReference>
<feature type="transmembrane region" description="Helical" evidence="6">
    <location>
        <begin position="586"/>
        <end position="605"/>
    </location>
</feature>
<evidence type="ECO:0000256" key="7">
    <source>
        <dbReference type="SAM" id="SignalP"/>
    </source>
</evidence>
<evidence type="ECO:0000256" key="5">
    <source>
        <dbReference type="ARBA" id="ARBA00023136"/>
    </source>
</evidence>
<accession>A0A3N0CL97</accession>
<name>A0A3N0CL97_9ACTN</name>
<feature type="transmembrane region" description="Helical" evidence="6">
    <location>
        <begin position="318"/>
        <end position="339"/>
    </location>
</feature>
<feature type="transmembrane region" description="Helical" evidence="6">
    <location>
        <begin position="617"/>
        <end position="637"/>
    </location>
</feature>
<keyword evidence="4 6" id="KW-1133">Transmembrane helix</keyword>
<evidence type="ECO:0000313" key="10">
    <source>
        <dbReference type="Proteomes" id="UP000267128"/>
    </source>
</evidence>
<dbReference type="PANTHER" id="PTHR35007:SF1">
    <property type="entry name" value="PILUS ASSEMBLY PROTEIN"/>
    <property type="match status" value="1"/>
</dbReference>
<keyword evidence="3 6" id="KW-0812">Transmembrane</keyword>
<dbReference type="EMBL" id="RJSE01000005">
    <property type="protein sequence ID" value="RNL64235.1"/>
    <property type="molecule type" value="Genomic_DNA"/>
</dbReference>
<evidence type="ECO:0000259" key="8">
    <source>
        <dbReference type="PROSITE" id="PS50234"/>
    </source>
</evidence>
<reference evidence="9 10" key="1">
    <citation type="submission" date="2018-11" db="EMBL/GenBank/DDBJ databases">
        <authorList>
            <person name="Li F."/>
        </authorList>
    </citation>
    <scope>NUCLEOTIDE SEQUENCE [LARGE SCALE GENOMIC DNA]</scope>
    <source>
        <strain evidence="9 10">Gsoil 097</strain>
    </source>
</reference>
<dbReference type="InterPro" id="IPR042094">
    <property type="entry name" value="T2SS_GspF_sf"/>
</dbReference>
<dbReference type="Gene3D" id="3.40.50.410">
    <property type="entry name" value="von Willebrand factor, type A domain"/>
    <property type="match status" value="1"/>
</dbReference>
<evidence type="ECO:0000256" key="4">
    <source>
        <dbReference type="ARBA" id="ARBA00022989"/>
    </source>
</evidence>
<dbReference type="InterPro" id="IPR036465">
    <property type="entry name" value="vWFA_dom_sf"/>
</dbReference>
<feature type="chain" id="PRO_5017961290" evidence="7">
    <location>
        <begin position="27"/>
        <end position="645"/>
    </location>
</feature>
<protein>
    <submittedName>
        <fullName evidence="9">VWA domain-containing protein</fullName>
    </submittedName>
</protein>
<dbReference type="InterPro" id="IPR002035">
    <property type="entry name" value="VWF_A"/>
</dbReference>
<evidence type="ECO:0000313" key="9">
    <source>
        <dbReference type="EMBL" id="RNL64235.1"/>
    </source>
</evidence>